<protein>
    <submittedName>
        <fullName evidence="10">Plastid transcriptionally active 16</fullName>
    </submittedName>
</protein>
<evidence type="ECO:0000256" key="4">
    <source>
        <dbReference type="ARBA" id="ARBA00022833"/>
    </source>
</evidence>
<dbReference type="InterPro" id="IPR013087">
    <property type="entry name" value="Znf_C2H2_type"/>
</dbReference>
<accession>A0AAD8GT18</accession>
<evidence type="ECO:0000256" key="7">
    <source>
        <dbReference type="ARBA" id="ARBA00023242"/>
    </source>
</evidence>
<evidence type="ECO:0000313" key="10">
    <source>
        <dbReference type="EMBL" id="KAK1354682.1"/>
    </source>
</evidence>
<dbReference type="PANTHER" id="PTHR45801:SF103">
    <property type="entry name" value="TRANSCRIPTION FACTOR C2H2 FAMILY-RELATED"/>
    <property type="match status" value="1"/>
</dbReference>
<evidence type="ECO:0000256" key="6">
    <source>
        <dbReference type="ARBA" id="ARBA00023163"/>
    </source>
</evidence>
<dbReference type="PROSITE" id="PS50157">
    <property type="entry name" value="ZINC_FINGER_C2H2_2"/>
    <property type="match status" value="1"/>
</dbReference>
<dbReference type="SMART" id="SM00355">
    <property type="entry name" value="ZnF_C2H2"/>
    <property type="match status" value="1"/>
</dbReference>
<dbReference type="InterPro" id="IPR036236">
    <property type="entry name" value="Znf_C2H2_sf"/>
</dbReference>
<keyword evidence="2" id="KW-0479">Metal-binding</keyword>
<dbReference type="EMBL" id="JAUIZM010000011">
    <property type="protein sequence ID" value="KAK1354682.1"/>
    <property type="molecule type" value="Genomic_DNA"/>
</dbReference>
<evidence type="ECO:0000256" key="3">
    <source>
        <dbReference type="ARBA" id="ARBA00022771"/>
    </source>
</evidence>
<evidence type="ECO:0000256" key="5">
    <source>
        <dbReference type="ARBA" id="ARBA00023015"/>
    </source>
</evidence>
<comment type="caution">
    <text evidence="10">The sequence shown here is derived from an EMBL/GenBank/DDBJ whole genome shotgun (WGS) entry which is preliminary data.</text>
</comment>
<dbReference type="AlphaFoldDB" id="A0AAD8GT18"/>
<evidence type="ECO:0000259" key="9">
    <source>
        <dbReference type="PROSITE" id="PS50157"/>
    </source>
</evidence>
<dbReference type="SUPFAM" id="SSF57667">
    <property type="entry name" value="beta-beta-alpha zinc fingers"/>
    <property type="match status" value="1"/>
</dbReference>
<dbReference type="Gene3D" id="3.30.160.60">
    <property type="entry name" value="Classic Zinc Finger"/>
    <property type="match status" value="1"/>
</dbReference>
<reference evidence="10" key="2">
    <citation type="submission" date="2023-05" db="EMBL/GenBank/DDBJ databases">
        <authorList>
            <person name="Schelkunov M.I."/>
        </authorList>
    </citation>
    <scope>NUCLEOTIDE SEQUENCE</scope>
    <source>
        <strain evidence="10">Hsosn_3</strain>
        <tissue evidence="10">Leaf</tissue>
    </source>
</reference>
<dbReference type="Proteomes" id="UP001237642">
    <property type="component" value="Unassembled WGS sequence"/>
</dbReference>
<feature type="domain" description="C2H2-type" evidence="9">
    <location>
        <begin position="30"/>
        <end position="57"/>
    </location>
</feature>
<keyword evidence="3 8" id="KW-0863">Zinc-finger</keyword>
<dbReference type="InterPro" id="IPR052426">
    <property type="entry name" value="Plant_dev_regulator"/>
</dbReference>
<evidence type="ECO:0000256" key="2">
    <source>
        <dbReference type="ARBA" id="ARBA00022723"/>
    </source>
</evidence>
<gene>
    <name evidence="10" type="ORF">POM88_047938</name>
</gene>
<keyword evidence="6" id="KW-0804">Transcription</keyword>
<keyword evidence="11" id="KW-1185">Reference proteome</keyword>
<name>A0AAD8GT18_9APIA</name>
<organism evidence="10 11">
    <name type="scientific">Heracleum sosnowskyi</name>
    <dbReference type="NCBI Taxonomy" id="360622"/>
    <lineage>
        <taxon>Eukaryota</taxon>
        <taxon>Viridiplantae</taxon>
        <taxon>Streptophyta</taxon>
        <taxon>Embryophyta</taxon>
        <taxon>Tracheophyta</taxon>
        <taxon>Spermatophyta</taxon>
        <taxon>Magnoliopsida</taxon>
        <taxon>eudicotyledons</taxon>
        <taxon>Gunneridae</taxon>
        <taxon>Pentapetalae</taxon>
        <taxon>asterids</taxon>
        <taxon>campanulids</taxon>
        <taxon>Apiales</taxon>
        <taxon>Apiaceae</taxon>
        <taxon>Apioideae</taxon>
        <taxon>apioid superclade</taxon>
        <taxon>Tordylieae</taxon>
        <taxon>Tordyliinae</taxon>
        <taxon>Heracleum</taxon>
    </lineage>
</organism>
<comment type="subcellular location">
    <subcellularLocation>
        <location evidence="1">Nucleus</location>
    </subcellularLocation>
</comment>
<evidence type="ECO:0000256" key="8">
    <source>
        <dbReference type="PROSITE-ProRule" id="PRU00042"/>
    </source>
</evidence>
<dbReference type="PANTHER" id="PTHR45801">
    <property type="entry name" value="OS07G0101800 PROTEIN"/>
    <property type="match status" value="1"/>
</dbReference>
<dbReference type="GO" id="GO:0005634">
    <property type="term" value="C:nucleus"/>
    <property type="evidence" value="ECO:0007669"/>
    <property type="project" value="UniProtKB-SubCell"/>
</dbReference>
<evidence type="ECO:0000256" key="1">
    <source>
        <dbReference type="ARBA" id="ARBA00004123"/>
    </source>
</evidence>
<dbReference type="GO" id="GO:0008270">
    <property type="term" value="F:zinc ion binding"/>
    <property type="evidence" value="ECO:0007669"/>
    <property type="project" value="UniProtKB-KW"/>
</dbReference>
<keyword evidence="4" id="KW-0862">Zinc</keyword>
<evidence type="ECO:0000313" key="11">
    <source>
        <dbReference type="Proteomes" id="UP001237642"/>
    </source>
</evidence>
<reference evidence="10" key="1">
    <citation type="submission" date="2023-02" db="EMBL/GenBank/DDBJ databases">
        <title>Genome of toxic invasive species Heracleum sosnowskyi carries increased number of genes despite the absence of recent whole-genome duplications.</title>
        <authorList>
            <person name="Schelkunov M."/>
            <person name="Shtratnikova V."/>
            <person name="Makarenko M."/>
            <person name="Klepikova A."/>
            <person name="Omelchenko D."/>
            <person name="Novikova G."/>
            <person name="Obukhova E."/>
            <person name="Bogdanov V."/>
            <person name="Penin A."/>
            <person name="Logacheva M."/>
        </authorList>
    </citation>
    <scope>NUCLEOTIDE SEQUENCE</scope>
    <source>
        <strain evidence="10">Hsosn_3</strain>
        <tissue evidence="10">Leaf</tissue>
    </source>
</reference>
<proteinExistence type="predicted"/>
<dbReference type="PROSITE" id="PS00028">
    <property type="entry name" value="ZINC_FINGER_C2H2_1"/>
    <property type="match status" value="1"/>
</dbReference>
<keyword evidence="7" id="KW-0539">Nucleus</keyword>
<sequence>MKSNRSNVENQKKIVWSTSDELEIGEVRIYKCTFCERGFSNAQALGGHMNIHRRDRARLKELEIPSSYVVVRGDSHSSHQLPSPDYRNFLHSVSSDQERNCTHKRPLVFVEADDQESRRRTAGIKEVMQQHPLFSKRSSTSNELRSPIFVDGDVEKIIPRTSSFGLDLELRLGPEPHN</sequence>
<keyword evidence="5" id="KW-0805">Transcription regulation</keyword>